<evidence type="ECO:0000256" key="7">
    <source>
        <dbReference type="ARBA" id="ARBA00022840"/>
    </source>
</evidence>
<dbReference type="Gene3D" id="3.30.590.50">
    <property type="match status" value="1"/>
</dbReference>
<dbReference type="SUPFAM" id="SSF55931">
    <property type="entry name" value="Glutamine synthetase/guanido kinase"/>
    <property type="match status" value="1"/>
</dbReference>
<evidence type="ECO:0000256" key="6">
    <source>
        <dbReference type="ARBA" id="ARBA00022741"/>
    </source>
</evidence>
<dbReference type="GO" id="GO:0005524">
    <property type="term" value="F:ATP binding"/>
    <property type="evidence" value="ECO:0007669"/>
    <property type="project" value="UniProtKB-UniRule"/>
</dbReference>
<evidence type="ECO:0000256" key="10">
    <source>
        <dbReference type="RuleBase" id="RU367135"/>
    </source>
</evidence>
<comment type="caution">
    <text evidence="11">The sequence shown here is derived from an EMBL/GenBank/DDBJ whole genome shotgun (WGS) entry which is preliminary data.</text>
</comment>
<name>A0A9P6FP26_9FUNG</name>
<keyword evidence="4 10" id="KW-0436">Ligase</keyword>
<evidence type="ECO:0000256" key="2">
    <source>
        <dbReference type="ARBA" id="ARBA00008100"/>
    </source>
</evidence>
<accession>A0A9P6FP26</accession>
<evidence type="ECO:0000256" key="4">
    <source>
        <dbReference type="ARBA" id="ARBA00022598"/>
    </source>
</evidence>
<dbReference type="OrthoDB" id="7939818at2759"/>
<dbReference type="EC" id="6.3.2.2" evidence="3 10"/>
<dbReference type="GO" id="GO:0004357">
    <property type="term" value="F:glutamate-cysteine ligase activity"/>
    <property type="evidence" value="ECO:0007669"/>
    <property type="project" value="UniProtKB-UniRule"/>
</dbReference>
<keyword evidence="6 10" id="KW-0547">Nucleotide-binding</keyword>
<feature type="non-terminal residue" evidence="11">
    <location>
        <position position="1"/>
    </location>
</feature>
<evidence type="ECO:0000256" key="1">
    <source>
        <dbReference type="ARBA" id="ARBA00005006"/>
    </source>
</evidence>
<dbReference type="AlphaFoldDB" id="A0A9P6FP26"/>
<proteinExistence type="inferred from homology"/>
<dbReference type="InterPro" id="IPR014746">
    <property type="entry name" value="Gln_synth/guanido_kin_cat_dom"/>
</dbReference>
<reference evidence="11" key="1">
    <citation type="journal article" date="2020" name="Fungal Divers.">
        <title>Resolving the Mortierellaceae phylogeny through synthesis of multi-gene phylogenetics and phylogenomics.</title>
        <authorList>
            <person name="Vandepol N."/>
            <person name="Liber J."/>
            <person name="Desiro A."/>
            <person name="Na H."/>
            <person name="Kennedy M."/>
            <person name="Barry K."/>
            <person name="Grigoriev I.V."/>
            <person name="Miller A.N."/>
            <person name="O'Donnell K."/>
            <person name="Stajich J.E."/>
            <person name="Bonito G."/>
        </authorList>
    </citation>
    <scope>NUCLEOTIDE SEQUENCE</scope>
    <source>
        <strain evidence="11">KOD1015</strain>
    </source>
</reference>
<gene>
    <name evidence="11" type="ORF">BGW38_004944</name>
</gene>
<keyword evidence="5 10" id="KW-0317">Glutathione biosynthesis</keyword>
<dbReference type="GO" id="GO:0006750">
    <property type="term" value="P:glutathione biosynthetic process"/>
    <property type="evidence" value="ECO:0007669"/>
    <property type="project" value="UniProtKB-UniRule"/>
</dbReference>
<evidence type="ECO:0000256" key="9">
    <source>
        <dbReference type="ARBA" id="ARBA00032122"/>
    </source>
</evidence>
<protein>
    <recommendedName>
        <fullName evidence="3 10">Glutamate--cysteine ligase</fullName>
        <ecNumber evidence="3 10">6.3.2.2</ecNumber>
    </recommendedName>
    <alternativeName>
        <fullName evidence="9 10">Gamma-ECS</fullName>
    </alternativeName>
    <alternativeName>
        <fullName evidence="8 10">Gamma-glutamylcysteine synthetase</fullName>
    </alternativeName>
</protein>
<evidence type="ECO:0000313" key="11">
    <source>
        <dbReference type="EMBL" id="KAF9578992.1"/>
    </source>
</evidence>
<dbReference type="PANTHER" id="PTHR11164:SF0">
    <property type="entry name" value="GLUTAMATE--CYSTEINE LIGASE CATALYTIC SUBUNIT"/>
    <property type="match status" value="1"/>
</dbReference>
<keyword evidence="12" id="KW-1185">Reference proteome</keyword>
<dbReference type="GO" id="GO:0017109">
    <property type="term" value="C:glutamate-cysteine ligase complex"/>
    <property type="evidence" value="ECO:0007669"/>
    <property type="project" value="TreeGrafter"/>
</dbReference>
<keyword evidence="7 10" id="KW-0067">ATP-binding</keyword>
<evidence type="ECO:0000256" key="8">
    <source>
        <dbReference type="ARBA" id="ARBA00030585"/>
    </source>
</evidence>
<dbReference type="PANTHER" id="PTHR11164">
    <property type="entry name" value="GLUTAMATE CYSTEINE LIGASE"/>
    <property type="match status" value="1"/>
</dbReference>
<evidence type="ECO:0000313" key="12">
    <source>
        <dbReference type="Proteomes" id="UP000780801"/>
    </source>
</evidence>
<comment type="catalytic activity">
    <reaction evidence="10">
        <text>L-cysteine + L-glutamate + ATP = gamma-L-glutamyl-L-cysteine + ADP + phosphate + H(+)</text>
        <dbReference type="Rhea" id="RHEA:13285"/>
        <dbReference type="ChEBI" id="CHEBI:15378"/>
        <dbReference type="ChEBI" id="CHEBI:29985"/>
        <dbReference type="ChEBI" id="CHEBI:30616"/>
        <dbReference type="ChEBI" id="CHEBI:35235"/>
        <dbReference type="ChEBI" id="CHEBI:43474"/>
        <dbReference type="ChEBI" id="CHEBI:58173"/>
        <dbReference type="ChEBI" id="CHEBI:456216"/>
        <dbReference type="EC" id="6.3.2.2"/>
    </reaction>
</comment>
<evidence type="ECO:0000256" key="5">
    <source>
        <dbReference type="ARBA" id="ARBA00022684"/>
    </source>
</evidence>
<dbReference type="Proteomes" id="UP000780801">
    <property type="component" value="Unassembled WGS sequence"/>
</dbReference>
<organism evidence="11 12">
    <name type="scientific">Lunasporangiospora selenospora</name>
    <dbReference type="NCBI Taxonomy" id="979761"/>
    <lineage>
        <taxon>Eukaryota</taxon>
        <taxon>Fungi</taxon>
        <taxon>Fungi incertae sedis</taxon>
        <taxon>Mucoromycota</taxon>
        <taxon>Mortierellomycotina</taxon>
        <taxon>Mortierellomycetes</taxon>
        <taxon>Mortierellales</taxon>
        <taxon>Mortierellaceae</taxon>
        <taxon>Lunasporangiospora</taxon>
    </lineage>
</organism>
<evidence type="ECO:0000256" key="3">
    <source>
        <dbReference type="ARBA" id="ARBA00012220"/>
    </source>
</evidence>
<dbReference type="InterPro" id="IPR004308">
    <property type="entry name" value="GCS"/>
</dbReference>
<comment type="similarity">
    <text evidence="2 10">Belongs to the glutamate--cysteine ligase type 3 family.</text>
</comment>
<dbReference type="EMBL" id="JAABOA010003141">
    <property type="protein sequence ID" value="KAF9578992.1"/>
    <property type="molecule type" value="Genomic_DNA"/>
</dbReference>
<sequence>MGLLSLGTPMKWEEAKQYSDHVRKHGIIQFLNLWEATKNLEKDCLLWGDEIEYMVVSFDEENKNAKLSLRVWQILQDLAQEEEDAKTDPAKKLLVNSSWHPEYGRYMLEGTPGEPYMGLARDLLAVETNMKL</sequence>
<comment type="pathway">
    <text evidence="1 10">Sulfur metabolism; glutathione biosynthesis; glutathione from L-cysteine and L-glutamate: step 1/2.</text>
</comment>